<feature type="domain" description="tRNAHis guanylyltransferase catalytic" evidence="14">
    <location>
        <begin position="60"/>
        <end position="209"/>
    </location>
</feature>
<organism evidence="16 17">
    <name type="scientific">Puccinia sorghi</name>
    <dbReference type="NCBI Taxonomy" id="27349"/>
    <lineage>
        <taxon>Eukaryota</taxon>
        <taxon>Fungi</taxon>
        <taxon>Dikarya</taxon>
        <taxon>Basidiomycota</taxon>
        <taxon>Pucciniomycotina</taxon>
        <taxon>Pucciniomycetes</taxon>
        <taxon>Pucciniales</taxon>
        <taxon>Pucciniaceae</taxon>
        <taxon>Puccinia</taxon>
    </lineage>
</organism>
<evidence type="ECO:0000313" key="17">
    <source>
        <dbReference type="Proteomes" id="UP000037035"/>
    </source>
</evidence>
<dbReference type="Pfam" id="PF14413">
    <property type="entry name" value="Thg1C"/>
    <property type="match status" value="1"/>
</dbReference>
<comment type="cofactor">
    <cofactor evidence="1">
        <name>Mg(2+)</name>
        <dbReference type="ChEBI" id="CHEBI:18420"/>
    </cofactor>
</comment>
<evidence type="ECO:0000256" key="3">
    <source>
        <dbReference type="ARBA" id="ARBA00012511"/>
    </source>
</evidence>
<dbReference type="STRING" id="27349.A0A0L6VB67"/>
<dbReference type="InterPro" id="IPR025845">
    <property type="entry name" value="Thg1_C_dom"/>
</dbReference>
<evidence type="ECO:0000256" key="1">
    <source>
        <dbReference type="ARBA" id="ARBA00001946"/>
    </source>
</evidence>
<evidence type="ECO:0000256" key="7">
    <source>
        <dbReference type="ARBA" id="ARBA00022695"/>
    </source>
</evidence>
<dbReference type="OrthoDB" id="62560at2759"/>
<keyword evidence="11" id="KW-0342">GTP-binding</keyword>
<dbReference type="InterPro" id="IPR038469">
    <property type="entry name" value="tRNAHis_GuaTrfase_Thg1_sf"/>
</dbReference>
<keyword evidence="5" id="KW-0808">Transferase</keyword>
<dbReference type="PANTHER" id="PTHR12729">
    <property type="entry name" value="TRNA(HIS) GUANYLYLTRANSFERASE-RELATED"/>
    <property type="match status" value="1"/>
</dbReference>
<keyword evidence="6" id="KW-0819">tRNA processing</keyword>
<keyword evidence="10" id="KW-0460">Magnesium</keyword>
<evidence type="ECO:0000256" key="10">
    <source>
        <dbReference type="ARBA" id="ARBA00022842"/>
    </source>
</evidence>
<dbReference type="GO" id="GO:0006400">
    <property type="term" value="P:tRNA modification"/>
    <property type="evidence" value="ECO:0007669"/>
    <property type="project" value="InterPro"/>
</dbReference>
<protein>
    <recommendedName>
        <fullName evidence="4">tRNA(His) guanylyltransferase</fullName>
        <ecNumber evidence="3">2.7.7.79</ecNumber>
    </recommendedName>
    <alternativeName>
        <fullName evidence="12">tRNA-histidine guanylyltransferase</fullName>
    </alternativeName>
</protein>
<evidence type="ECO:0000256" key="8">
    <source>
        <dbReference type="ARBA" id="ARBA00022723"/>
    </source>
</evidence>
<dbReference type="EMBL" id="LAVV01006847">
    <property type="protein sequence ID" value="KNZ58041.1"/>
    <property type="molecule type" value="Genomic_DNA"/>
</dbReference>
<feature type="compositionally biased region" description="Basic and acidic residues" evidence="13">
    <location>
        <begin position="314"/>
        <end position="323"/>
    </location>
</feature>
<dbReference type="Gene3D" id="3.30.70.3000">
    <property type="match status" value="1"/>
</dbReference>
<dbReference type="GO" id="GO:0000287">
    <property type="term" value="F:magnesium ion binding"/>
    <property type="evidence" value="ECO:0007669"/>
    <property type="project" value="InterPro"/>
</dbReference>
<dbReference type="GO" id="GO:0005525">
    <property type="term" value="F:GTP binding"/>
    <property type="evidence" value="ECO:0007669"/>
    <property type="project" value="UniProtKB-KW"/>
</dbReference>
<evidence type="ECO:0000259" key="15">
    <source>
        <dbReference type="Pfam" id="PF14413"/>
    </source>
</evidence>
<dbReference type="VEuPathDB" id="FungiDB:VP01_2008g2"/>
<keyword evidence="8" id="KW-0479">Metal-binding</keyword>
<keyword evidence="17" id="KW-1185">Reference proteome</keyword>
<evidence type="ECO:0000256" key="6">
    <source>
        <dbReference type="ARBA" id="ARBA00022694"/>
    </source>
</evidence>
<evidence type="ECO:0000256" key="13">
    <source>
        <dbReference type="SAM" id="MobiDB-lite"/>
    </source>
</evidence>
<name>A0A0L6VB67_9BASI</name>
<dbReference type="Pfam" id="PF04446">
    <property type="entry name" value="Thg1"/>
    <property type="match status" value="1"/>
</dbReference>
<accession>A0A0L6VB67</accession>
<gene>
    <name evidence="16" type="ORF">VP01_2008g2</name>
</gene>
<proteinExistence type="inferred from homology"/>
<evidence type="ECO:0000256" key="2">
    <source>
        <dbReference type="ARBA" id="ARBA00010113"/>
    </source>
</evidence>
<dbReference type="AlphaFoldDB" id="A0A0L6VB67"/>
<keyword evidence="9" id="KW-0547">Nucleotide-binding</keyword>
<comment type="caution">
    <text evidence="16">The sequence shown here is derived from an EMBL/GenBank/DDBJ whole genome shotgun (WGS) entry which is preliminary data.</text>
</comment>
<feature type="region of interest" description="Disordered" evidence="13">
    <location>
        <begin position="314"/>
        <end position="360"/>
    </location>
</feature>
<evidence type="ECO:0000313" key="16">
    <source>
        <dbReference type="EMBL" id="KNZ58041.1"/>
    </source>
</evidence>
<dbReference type="PANTHER" id="PTHR12729:SF6">
    <property type="entry name" value="TRNA(HIS) GUANYLYLTRANSFERASE-RELATED"/>
    <property type="match status" value="1"/>
</dbReference>
<evidence type="ECO:0000256" key="4">
    <source>
        <dbReference type="ARBA" id="ARBA00015443"/>
    </source>
</evidence>
<sequence length="385" mass="43769">MSEEFPHWQELKIISQRFPGELCCLGDARCFGGTRVLRRGPPRRHRHIVPPAWMANSRFGYVRQAELDDRLLPNTFLVIRLDGKGFTKFSQSHGFEKPNDLNAIHLMNRAAIHVLESDLGRGSLGSKADKKSARQKPATGIMMAYGQSDEFSFAFGRNCQAYNRRSSKLLTTVLSTFTAAYIHLWCEYFPHSPLSIENLPTFDGRIIQYATFQELQDYFKWRQVDAHINNLYNTTFWALVKQGNRTTQEAHSDLKGTFSKDKHSILFDRFQINYNNEPEVFKKGSILIWDSSSKPSTDLFCVADPPIDKSVCEADDHHEEKSLNEPLPGSKASVLPSDPGMTPQDRALRSDAIGGDQQTNPVYVVHQDLVKDQWWTTGPGSKFPQ</sequence>
<dbReference type="InterPro" id="IPR007537">
    <property type="entry name" value="tRNAHis_GuaTrfase_Thg1"/>
</dbReference>
<dbReference type="GO" id="GO:0008193">
    <property type="term" value="F:tRNA guanylyltransferase activity"/>
    <property type="evidence" value="ECO:0007669"/>
    <property type="project" value="UniProtKB-EC"/>
</dbReference>
<evidence type="ECO:0000256" key="11">
    <source>
        <dbReference type="ARBA" id="ARBA00023134"/>
    </source>
</evidence>
<evidence type="ECO:0000259" key="14">
    <source>
        <dbReference type="Pfam" id="PF04446"/>
    </source>
</evidence>
<feature type="domain" description="Thg1 C-terminal" evidence="15">
    <location>
        <begin position="213"/>
        <end position="309"/>
    </location>
</feature>
<comment type="similarity">
    <text evidence="2">Belongs to the tRNA(His) guanylyltransferase family.</text>
</comment>
<evidence type="ECO:0000256" key="5">
    <source>
        <dbReference type="ARBA" id="ARBA00022679"/>
    </source>
</evidence>
<dbReference type="InterPro" id="IPR024956">
    <property type="entry name" value="tRNAHis_GuaTrfase_cat"/>
</dbReference>
<dbReference type="Proteomes" id="UP000037035">
    <property type="component" value="Unassembled WGS sequence"/>
</dbReference>
<evidence type="ECO:0000256" key="12">
    <source>
        <dbReference type="ARBA" id="ARBA00032480"/>
    </source>
</evidence>
<dbReference type="EC" id="2.7.7.79" evidence="3"/>
<evidence type="ECO:0000256" key="9">
    <source>
        <dbReference type="ARBA" id="ARBA00022741"/>
    </source>
</evidence>
<reference evidence="16 17" key="1">
    <citation type="submission" date="2015-08" db="EMBL/GenBank/DDBJ databases">
        <title>Next Generation Sequencing and Analysis of the Genome of Puccinia sorghi L Schw, the Causal Agent of Maize Common Rust.</title>
        <authorList>
            <person name="Rochi L."/>
            <person name="Burguener G."/>
            <person name="Darino M."/>
            <person name="Turjanski A."/>
            <person name="Kreff E."/>
            <person name="Dieguez M.J."/>
            <person name="Sacco F."/>
        </authorList>
    </citation>
    <scope>NUCLEOTIDE SEQUENCE [LARGE SCALE GENOMIC DNA]</scope>
    <source>
        <strain evidence="16 17">RO10H11247</strain>
    </source>
</reference>
<keyword evidence="7" id="KW-0548">Nucleotidyltransferase</keyword>